<dbReference type="InterPro" id="IPR020568">
    <property type="entry name" value="Ribosomal_Su5_D2-typ_SF"/>
</dbReference>
<accession>A0A7V2B205</accession>
<dbReference type="InterPro" id="IPR014721">
    <property type="entry name" value="Ribsml_uS5_D2-typ_fold_subgr"/>
</dbReference>
<gene>
    <name evidence="7" type="primary">rnpA</name>
    <name evidence="8" type="ORF">ENO59_10125</name>
</gene>
<keyword evidence="6 7" id="KW-0694">RNA-binding</keyword>
<dbReference type="Pfam" id="PF00825">
    <property type="entry name" value="Ribonuclease_P"/>
    <property type="match status" value="1"/>
</dbReference>
<organism evidence="8">
    <name type="scientific">Rhodothermus marinus</name>
    <name type="common">Rhodothermus obamensis</name>
    <dbReference type="NCBI Taxonomy" id="29549"/>
    <lineage>
        <taxon>Bacteria</taxon>
        <taxon>Pseudomonadati</taxon>
        <taxon>Rhodothermota</taxon>
        <taxon>Rhodothermia</taxon>
        <taxon>Rhodothermales</taxon>
        <taxon>Rhodothermaceae</taxon>
        <taxon>Rhodothermus</taxon>
    </lineage>
</organism>
<keyword evidence="4 7" id="KW-0255">Endonuclease</keyword>
<name>A0A7V2B205_RHOMR</name>
<evidence type="ECO:0000256" key="3">
    <source>
        <dbReference type="ARBA" id="ARBA00022722"/>
    </source>
</evidence>
<dbReference type="GO" id="GO:0000049">
    <property type="term" value="F:tRNA binding"/>
    <property type="evidence" value="ECO:0007669"/>
    <property type="project" value="UniProtKB-UniRule"/>
</dbReference>
<proteinExistence type="inferred from homology"/>
<evidence type="ECO:0000313" key="8">
    <source>
        <dbReference type="EMBL" id="HER96853.1"/>
    </source>
</evidence>
<comment type="subunit">
    <text evidence="7">Consists of a catalytic RNA component (M1 or rnpB) and a protein subunit.</text>
</comment>
<keyword evidence="3 7" id="KW-0540">Nuclease</keyword>
<evidence type="ECO:0000256" key="6">
    <source>
        <dbReference type="ARBA" id="ARBA00022884"/>
    </source>
</evidence>
<dbReference type="PROSITE" id="PS00648">
    <property type="entry name" value="RIBONUCLEASE_P"/>
    <property type="match status" value="1"/>
</dbReference>
<keyword evidence="2 7" id="KW-0819">tRNA processing</keyword>
<dbReference type="GO" id="GO:0004526">
    <property type="term" value="F:ribonuclease P activity"/>
    <property type="evidence" value="ECO:0007669"/>
    <property type="project" value="UniProtKB-UniRule"/>
</dbReference>
<comment type="caution">
    <text evidence="8">The sequence shown here is derived from an EMBL/GenBank/DDBJ whole genome shotgun (WGS) entry which is preliminary data.</text>
</comment>
<dbReference type="EMBL" id="DSGB01000006">
    <property type="protein sequence ID" value="HER96853.1"/>
    <property type="molecule type" value="Genomic_DNA"/>
</dbReference>
<comment type="function">
    <text evidence="1 7">RNaseP catalyzes the removal of the 5'-leader sequence from pre-tRNA to produce the mature 5'-terminus. It can also cleave other RNA substrates such as 4.5S RNA. The protein component plays an auxiliary but essential role in vivo by binding to the 5'-leader sequence and broadening the substrate specificity of the ribozyme.</text>
</comment>
<dbReference type="InterPro" id="IPR020539">
    <property type="entry name" value="RNase_P_CS"/>
</dbReference>
<protein>
    <recommendedName>
        <fullName evidence="7">Ribonuclease P protein component</fullName>
        <shortName evidence="7">RNase P protein</shortName>
        <shortName evidence="7">RNaseP protein</shortName>
        <ecNumber evidence="7">3.1.26.5</ecNumber>
    </recommendedName>
    <alternativeName>
        <fullName evidence="7">Protein C5</fullName>
    </alternativeName>
</protein>
<keyword evidence="5 7" id="KW-0378">Hydrolase</keyword>
<evidence type="ECO:0000256" key="4">
    <source>
        <dbReference type="ARBA" id="ARBA00022759"/>
    </source>
</evidence>
<evidence type="ECO:0000256" key="1">
    <source>
        <dbReference type="ARBA" id="ARBA00002663"/>
    </source>
</evidence>
<dbReference type="GO" id="GO:0001682">
    <property type="term" value="P:tRNA 5'-leader removal"/>
    <property type="evidence" value="ECO:0007669"/>
    <property type="project" value="UniProtKB-UniRule"/>
</dbReference>
<dbReference type="EC" id="3.1.26.5" evidence="7"/>
<dbReference type="InterPro" id="IPR000100">
    <property type="entry name" value="RNase_P"/>
</dbReference>
<dbReference type="Gene3D" id="3.30.230.10">
    <property type="match status" value="1"/>
</dbReference>
<sequence>MTAEEARGTNRLPRAFRLRHQRLIRPLFDRTRTDVGTLSQGCIRLLYRIVPRREVGADVPLQVGFAAGRQARRAVERNRIRRLLRETYRLHQQPLLELFRPRPDALTLMILYRAQPSQARERIRRDLPEALHRLAMHLQETL</sequence>
<dbReference type="SUPFAM" id="SSF54211">
    <property type="entry name" value="Ribosomal protein S5 domain 2-like"/>
    <property type="match status" value="1"/>
</dbReference>
<comment type="catalytic activity">
    <reaction evidence="7">
        <text>Endonucleolytic cleavage of RNA, removing 5'-extranucleotides from tRNA precursor.</text>
        <dbReference type="EC" id="3.1.26.5"/>
    </reaction>
</comment>
<evidence type="ECO:0000256" key="7">
    <source>
        <dbReference type="HAMAP-Rule" id="MF_00227"/>
    </source>
</evidence>
<reference evidence="8" key="1">
    <citation type="journal article" date="2020" name="mSystems">
        <title>Genome- and Community-Level Interaction Insights into Carbon Utilization and Element Cycling Functions of Hydrothermarchaeota in Hydrothermal Sediment.</title>
        <authorList>
            <person name="Zhou Z."/>
            <person name="Liu Y."/>
            <person name="Xu W."/>
            <person name="Pan J."/>
            <person name="Luo Z.H."/>
            <person name="Li M."/>
        </authorList>
    </citation>
    <scope>NUCLEOTIDE SEQUENCE [LARGE SCALE GENOMIC DNA]</scope>
    <source>
        <strain evidence="8">SpSt-143</strain>
    </source>
</reference>
<evidence type="ECO:0000256" key="2">
    <source>
        <dbReference type="ARBA" id="ARBA00022694"/>
    </source>
</evidence>
<comment type="similarity">
    <text evidence="7">Belongs to the RnpA family.</text>
</comment>
<dbReference type="HAMAP" id="MF_00227">
    <property type="entry name" value="RNase_P"/>
    <property type="match status" value="1"/>
</dbReference>
<dbReference type="AlphaFoldDB" id="A0A7V2B205"/>
<evidence type="ECO:0000256" key="5">
    <source>
        <dbReference type="ARBA" id="ARBA00022801"/>
    </source>
</evidence>